<dbReference type="InterPro" id="IPR011990">
    <property type="entry name" value="TPR-like_helical_dom_sf"/>
</dbReference>
<dbReference type="InterPro" id="IPR019734">
    <property type="entry name" value="TPR_rpt"/>
</dbReference>
<dbReference type="SMART" id="SM00060">
    <property type="entry name" value="FN3"/>
    <property type="match status" value="1"/>
</dbReference>
<dbReference type="KEGG" id="sus:Acid_0713"/>
<dbReference type="SUPFAM" id="SSF49265">
    <property type="entry name" value="Fibronectin type III"/>
    <property type="match status" value="1"/>
</dbReference>
<dbReference type="InterPro" id="IPR036116">
    <property type="entry name" value="FN3_sf"/>
</dbReference>
<dbReference type="Gene3D" id="1.25.40.10">
    <property type="entry name" value="Tetratricopeptide repeat domain"/>
    <property type="match status" value="1"/>
</dbReference>
<evidence type="ECO:0000313" key="3">
    <source>
        <dbReference type="EMBL" id="ABJ81714.1"/>
    </source>
</evidence>
<dbReference type="CDD" id="cd00063">
    <property type="entry name" value="FN3"/>
    <property type="match status" value="1"/>
</dbReference>
<dbReference type="HOGENOM" id="CLU_285743_0_0_0"/>
<dbReference type="InParanoid" id="Q02B52"/>
<feature type="chain" id="PRO_5004163534" evidence="1">
    <location>
        <begin position="27"/>
        <end position="1083"/>
    </location>
</feature>
<organism evidence="3">
    <name type="scientific">Solibacter usitatus (strain Ellin6076)</name>
    <dbReference type="NCBI Taxonomy" id="234267"/>
    <lineage>
        <taxon>Bacteria</taxon>
        <taxon>Pseudomonadati</taxon>
        <taxon>Acidobacteriota</taxon>
        <taxon>Terriglobia</taxon>
        <taxon>Bryobacterales</taxon>
        <taxon>Solibacteraceae</taxon>
        <taxon>Candidatus Solibacter</taxon>
    </lineage>
</organism>
<sequence precursor="true">MKKLPNRVLKLLGALPFLLGCGWCQAPGLGVPSIAAQTKGPDQINLTWAAVSEPGYGYLVEIQSAADSRYASWTELQPIPQAAGYTCDSTIFVRGARCEVSDPTGVHVYNPPTRGVAPWVTDPSYIDPQDNSPAQFIAWGLKPNTAYSFRVRSYSGQSSPTYGSYSNTVAAKTADYPARYVSPTGKDTNDGKASDAAHAWHSLAHGARSLACGQVLIVMGGTYTSDEIRMGQACTAEAKAVVLVNPGETATLISQPNGSPHAVTLGGRHVVIDGLHVASSGVAEGEYDVEIQGHYNALLNVEAHPPVIPSFKFGVTVGGSHNLFYRCYLHDYGSPDPTQNPNGGGGFLLTLLGGGATENVIWSNHLTRGGHDESICKAGCRGNRWLNNVMDGGWGQGWIGAFGTVHNLVEGNVIKSVGQLVPYFKPAIQISSAQNTVRRNVVLQSRTWALEISSFDQTASNNLVYNNVFYRSGGCYFQSSSRGVRAYYNDIYANNICYRIQNLATQIYVGNTTNRIVSNDFLFVDGTGKPQPEHPLVIWNQLAAGAFETTRPIGGADRTYDPPFSRNRSLSVPPQFVDEANLDFHLAPGSPLVAAGLPLANLLWGSSTGAVDLGAFGLNVTTMSDWPTDAAMERARAGDYEAALTIAKPPSAALEAALLRASDDDGGAAAALARIGAPAPEDLMARFERARQGTADPALWGALAAAPDRTLEMADLYLQWGLTRDALELLAHDGPNGPPSGDALFVYYRSYCREELDYQYYAAEDLRLAATLPLKDVSPKLKAALTVLQSASQRNPVDAYAHYLMGLLHRNAGRPAAARDALENALIVRPGFPQAEALLAKLPPATESRRKVRQAAPATLSSEARSPVAIAAMALRIAASADIDGAMSYFIPSNFPGEKQDDAVREAYLELRLRRLMASAAAKQCGGAAQSIANLGVADKQLPFTAGGFDALIGGARVQYLLGVVEFTCGDQQAARTRWDRVSKADAGIASTDYAYPILALAKLEPAVATARSRTAMGFLARQLGSAAPAHLGALQYSQGLLQALTGKQADAMSSFRSGAEAGPAGMVEYLNLEAIRALEAGQ</sequence>
<dbReference type="SUPFAM" id="SSF51126">
    <property type="entry name" value="Pectin lyase-like"/>
    <property type="match status" value="1"/>
</dbReference>
<dbReference type="Gene3D" id="2.160.20.10">
    <property type="entry name" value="Single-stranded right-handed beta-helix, Pectin lyase-like"/>
    <property type="match status" value="1"/>
</dbReference>
<reference evidence="3" key="1">
    <citation type="submission" date="2006-10" db="EMBL/GenBank/DDBJ databases">
        <title>Complete sequence of Solibacter usitatus Ellin6076.</title>
        <authorList>
            <consortium name="US DOE Joint Genome Institute"/>
            <person name="Copeland A."/>
            <person name="Lucas S."/>
            <person name="Lapidus A."/>
            <person name="Barry K."/>
            <person name="Detter J.C."/>
            <person name="Glavina del Rio T."/>
            <person name="Hammon N."/>
            <person name="Israni S."/>
            <person name="Dalin E."/>
            <person name="Tice H."/>
            <person name="Pitluck S."/>
            <person name="Thompson L.S."/>
            <person name="Brettin T."/>
            <person name="Bruce D."/>
            <person name="Han C."/>
            <person name="Tapia R."/>
            <person name="Gilna P."/>
            <person name="Schmutz J."/>
            <person name="Larimer F."/>
            <person name="Land M."/>
            <person name="Hauser L."/>
            <person name="Kyrpides N."/>
            <person name="Mikhailova N."/>
            <person name="Janssen P.H."/>
            <person name="Kuske C.R."/>
            <person name="Richardson P."/>
        </authorList>
    </citation>
    <scope>NUCLEOTIDE SEQUENCE</scope>
    <source>
        <strain evidence="3">Ellin6076</strain>
    </source>
</reference>
<protein>
    <submittedName>
        <fullName evidence="3">Tetratricopeptide TPR_2 repeat protein</fullName>
    </submittedName>
</protein>
<name>Q02B52_SOLUE</name>
<evidence type="ECO:0000256" key="1">
    <source>
        <dbReference type="SAM" id="SignalP"/>
    </source>
</evidence>
<dbReference type="AlphaFoldDB" id="Q02B52"/>
<gene>
    <name evidence="3" type="ordered locus">Acid_0713</name>
</gene>
<dbReference type="InterPro" id="IPR013783">
    <property type="entry name" value="Ig-like_fold"/>
</dbReference>
<dbReference type="InterPro" id="IPR012334">
    <property type="entry name" value="Pectin_lyas_fold"/>
</dbReference>
<dbReference type="InterPro" id="IPR011050">
    <property type="entry name" value="Pectin_lyase_fold/virulence"/>
</dbReference>
<feature type="domain" description="Fibronectin type-III" evidence="2">
    <location>
        <begin position="28"/>
        <end position="158"/>
    </location>
</feature>
<keyword evidence="1" id="KW-0732">Signal</keyword>
<proteinExistence type="predicted"/>
<dbReference type="InterPro" id="IPR003961">
    <property type="entry name" value="FN3_dom"/>
</dbReference>
<dbReference type="SUPFAM" id="SSF48452">
    <property type="entry name" value="TPR-like"/>
    <property type="match status" value="1"/>
</dbReference>
<feature type="signal peptide" evidence="1">
    <location>
        <begin position="1"/>
        <end position="26"/>
    </location>
</feature>
<dbReference type="PROSITE" id="PS51257">
    <property type="entry name" value="PROKAR_LIPOPROTEIN"/>
    <property type="match status" value="1"/>
</dbReference>
<evidence type="ECO:0000259" key="2">
    <source>
        <dbReference type="SMART" id="SM00060"/>
    </source>
</evidence>
<dbReference type="OrthoDB" id="3565729at2"/>
<dbReference type="EMBL" id="CP000473">
    <property type="protein sequence ID" value="ABJ81714.1"/>
    <property type="molecule type" value="Genomic_DNA"/>
</dbReference>
<dbReference type="SMART" id="SM00028">
    <property type="entry name" value="TPR"/>
    <property type="match status" value="2"/>
</dbReference>
<accession>Q02B52</accession>
<dbReference type="Gene3D" id="2.60.40.10">
    <property type="entry name" value="Immunoglobulins"/>
    <property type="match status" value="1"/>
</dbReference>